<dbReference type="InterPro" id="IPR001254">
    <property type="entry name" value="Trypsin_dom"/>
</dbReference>
<dbReference type="AlphaFoldDB" id="A0AAJ7RFG4"/>
<dbReference type="FunFam" id="2.40.10.10:FF:000054">
    <property type="entry name" value="Complement C1r subcomponent"/>
    <property type="match status" value="1"/>
</dbReference>
<feature type="chain" id="PRO_5042462707" evidence="6">
    <location>
        <begin position="21"/>
        <end position="419"/>
    </location>
</feature>
<evidence type="ECO:0000256" key="5">
    <source>
        <dbReference type="ARBA" id="ARBA00023180"/>
    </source>
</evidence>
<keyword evidence="9" id="KW-0378">Hydrolase</keyword>
<dbReference type="SMART" id="SM00020">
    <property type="entry name" value="Tryp_SPc"/>
    <property type="match status" value="1"/>
</dbReference>
<protein>
    <submittedName>
        <fullName evidence="9">Serine protease gd isoform X2</fullName>
    </submittedName>
</protein>
<dbReference type="CDD" id="cd00190">
    <property type="entry name" value="Tryp_SPc"/>
    <property type="match status" value="1"/>
</dbReference>
<evidence type="ECO:0000256" key="4">
    <source>
        <dbReference type="ARBA" id="ARBA00023157"/>
    </source>
</evidence>
<dbReference type="InterPro" id="IPR051333">
    <property type="entry name" value="CLIP_Serine_Protease"/>
</dbReference>
<dbReference type="Proteomes" id="UP000694920">
    <property type="component" value="Unplaced"/>
</dbReference>
<evidence type="ECO:0000256" key="6">
    <source>
        <dbReference type="SAM" id="SignalP"/>
    </source>
</evidence>
<dbReference type="RefSeq" id="XP_024939939.1">
    <property type="nucleotide sequence ID" value="XM_025084171.1"/>
</dbReference>
<keyword evidence="8" id="KW-1185">Reference proteome</keyword>
<dbReference type="PROSITE" id="PS50240">
    <property type="entry name" value="TRYPSIN_DOM"/>
    <property type="match status" value="1"/>
</dbReference>
<dbReference type="InterPro" id="IPR009003">
    <property type="entry name" value="Peptidase_S1_PA"/>
</dbReference>
<keyword evidence="5" id="KW-0325">Glycoprotein</keyword>
<evidence type="ECO:0000256" key="2">
    <source>
        <dbReference type="ARBA" id="ARBA00022525"/>
    </source>
</evidence>
<comment type="subcellular location">
    <subcellularLocation>
        <location evidence="1">Secreted</location>
    </subcellularLocation>
</comment>
<gene>
    <name evidence="9" type="primary">LOC107266617</name>
</gene>
<sequence>MIGAILLVLPLVQVISTTVAQSPCPNYFYYYRDEKTNDLMGWISIPQPPKDVTLHLVVHFSIATAIPTNYVGRLQLARSKEESIRAVEAGNSLTYKIHFPVRQPIPLLTKLLFNEQEYCVGPKAIGSIVTSIELEHTLFPPRMISLAQDGPVPIPNPSNNSISRLPNLNLVPSVKPDSTPYTGTGNAFPIVKPGEETCGLPNAKTAHCFELSDESDVPASTLLVSLGRNKLRNWREQGSVNLEVSEIKIHSDHVRGGYGGADSDIAILVLRERVVFTPLIQPVCLWKGPIDLNSVVGKTGYVVGWGRDEEGNKYTAEPRMARVPIVSQEVCLRSNEGFLKSTSNRTLCAGSRDGSGPCNGDSGSGLVLRDPNTGRYHLRGVVSLSLFNSATNTCDWSQYVVYVDVAKYLVWIRKQIEST</sequence>
<dbReference type="GO" id="GO:0004252">
    <property type="term" value="F:serine-type endopeptidase activity"/>
    <property type="evidence" value="ECO:0007669"/>
    <property type="project" value="InterPro"/>
</dbReference>
<proteinExistence type="predicted"/>
<reference evidence="9" key="1">
    <citation type="submission" date="2025-08" db="UniProtKB">
        <authorList>
            <consortium name="RefSeq"/>
        </authorList>
    </citation>
    <scope>IDENTIFICATION</scope>
</reference>
<dbReference type="PANTHER" id="PTHR24260:SF143">
    <property type="entry name" value="SERINE PROTEASE GD-LIKE PROTEIN"/>
    <property type="match status" value="1"/>
</dbReference>
<keyword evidence="4" id="KW-1015">Disulfide bond</keyword>
<dbReference type="Pfam" id="PF00089">
    <property type="entry name" value="Trypsin"/>
    <property type="match status" value="1"/>
</dbReference>
<dbReference type="Pfam" id="PF16030">
    <property type="entry name" value="GD_N"/>
    <property type="match status" value="1"/>
</dbReference>
<accession>A0AAJ7RFG4</accession>
<evidence type="ECO:0000256" key="1">
    <source>
        <dbReference type="ARBA" id="ARBA00004613"/>
    </source>
</evidence>
<keyword evidence="2" id="KW-0964">Secreted</keyword>
<evidence type="ECO:0000313" key="8">
    <source>
        <dbReference type="Proteomes" id="UP000694920"/>
    </source>
</evidence>
<dbReference type="InterPro" id="IPR043504">
    <property type="entry name" value="Peptidase_S1_PA_chymotrypsin"/>
</dbReference>
<keyword evidence="9" id="KW-0645">Protease</keyword>
<evidence type="ECO:0000259" key="7">
    <source>
        <dbReference type="PROSITE" id="PS50240"/>
    </source>
</evidence>
<dbReference type="SUPFAM" id="SSF50494">
    <property type="entry name" value="Trypsin-like serine proteases"/>
    <property type="match status" value="1"/>
</dbReference>
<name>A0AAJ7RFG4_CEPCN</name>
<feature type="domain" description="Peptidase S1" evidence="7">
    <location>
        <begin position="205"/>
        <end position="417"/>
    </location>
</feature>
<feature type="signal peptide" evidence="6">
    <location>
        <begin position="1"/>
        <end position="20"/>
    </location>
</feature>
<organism evidence="8 9">
    <name type="scientific">Cephus cinctus</name>
    <name type="common">Wheat stem sawfly</name>
    <dbReference type="NCBI Taxonomy" id="211228"/>
    <lineage>
        <taxon>Eukaryota</taxon>
        <taxon>Metazoa</taxon>
        <taxon>Ecdysozoa</taxon>
        <taxon>Arthropoda</taxon>
        <taxon>Hexapoda</taxon>
        <taxon>Insecta</taxon>
        <taxon>Pterygota</taxon>
        <taxon>Neoptera</taxon>
        <taxon>Endopterygota</taxon>
        <taxon>Hymenoptera</taxon>
        <taxon>Cephoidea</taxon>
        <taxon>Cephidae</taxon>
        <taxon>Cephus</taxon>
    </lineage>
</organism>
<dbReference type="PANTHER" id="PTHR24260">
    <property type="match status" value="1"/>
</dbReference>
<dbReference type="GO" id="GO:0006508">
    <property type="term" value="P:proteolysis"/>
    <property type="evidence" value="ECO:0007669"/>
    <property type="project" value="UniProtKB-KW"/>
</dbReference>
<evidence type="ECO:0000256" key="3">
    <source>
        <dbReference type="ARBA" id="ARBA00022729"/>
    </source>
</evidence>
<keyword evidence="3 6" id="KW-0732">Signal</keyword>
<dbReference type="Gene3D" id="2.40.10.10">
    <property type="entry name" value="Trypsin-like serine proteases"/>
    <property type="match status" value="1"/>
</dbReference>
<dbReference type="GeneID" id="107266617"/>
<dbReference type="InterPro" id="IPR031986">
    <property type="entry name" value="GD_N"/>
</dbReference>
<evidence type="ECO:0000313" key="9">
    <source>
        <dbReference type="RefSeq" id="XP_024939939.1"/>
    </source>
</evidence>
<dbReference type="GO" id="GO:0005576">
    <property type="term" value="C:extracellular region"/>
    <property type="evidence" value="ECO:0007669"/>
    <property type="project" value="UniProtKB-SubCell"/>
</dbReference>